<proteinExistence type="predicted"/>
<gene>
    <name evidence="1" type="ORF">PCOR1329_LOCUS64378</name>
</gene>
<feature type="non-terminal residue" evidence="1">
    <location>
        <position position="318"/>
    </location>
</feature>
<dbReference type="Proteomes" id="UP001189429">
    <property type="component" value="Unassembled WGS sequence"/>
</dbReference>
<dbReference type="InterPro" id="IPR035979">
    <property type="entry name" value="RBD_domain_sf"/>
</dbReference>
<protein>
    <recommendedName>
        <fullName evidence="3">RRM domain-containing protein</fullName>
    </recommendedName>
</protein>
<name>A0ABN9W612_9DINO</name>
<dbReference type="EMBL" id="CAUYUJ010018204">
    <property type="protein sequence ID" value="CAK0881572.1"/>
    <property type="molecule type" value="Genomic_DNA"/>
</dbReference>
<keyword evidence="2" id="KW-1185">Reference proteome</keyword>
<evidence type="ECO:0008006" key="3">
    <source>
        <dbReference type="Google" id="ProtNLM"/>
    </source>
</evidence>
<evidence type="ECO:0000313" key="1">
    <source>
        <dbReference type="EMBL" id="CAK0881572.1"/>
    </source>
</evidence>
<evidence type="ECO:0000313" key="2">
    <source>
        <dbReference type="Proteomes" id="UP001189429"/>
    </source>
</evidence>
<sequence>MDAGWAPAAAEVSPQHRPDKLEWGANVVTVMMRQIPRHITQQHLLQEVIAHGFEGLFDFLYPPTPPRAPAAFCAGRSQAVASPGAGQRREAQGPDAHWPCYCVVADLPWDLKKGTNVGYGFISFSDPRTAASFRDAFDGTYLGTPEARTLTGFSEKPVKVHPASTQGYQANYQHFVNTKTGQKQDPLYSPLFFPGNGPNTLSRLLHTVCAGDGAPPKQAGPHGGTRPSFQAALAEGLPNDAPAAGQLQLGGREALALPEHGSGRTERQFYSMPYLRIQGLQSRLTPAIPDASCSPCALGAWVTSEPKKLNSASELARA</sequence>
<reference evidence="1" key="1">
    <citation type="submission" date="2023-10" db="EMBL/GenBank/DDBJ databases">
        <authorList>
            <person name="Chen Y."/>
            <person name="Shah S."/>
            <person name="Dougan E. K."/>
            <person name="Thang M."/>
            <person name="Chan C."/>
        </authorList>
    </citation>
    <scope>NUCLEOTIDE SEQUENCE [LARGE SCALE GENOMIC DNA]</scope>
</reference>
<organism evidence="1 2">
    <name type="scientific">Prorocentrum cordatum</name>
    <dbReference type="NCBI Taxonomy" id="2364126"/>
    <lineage>
        <taxon>Eukaryota</taxon>
        <taxon>Sar</taxon>
        <taxon>Alveolata</taxon>
        <taxon>Dinophyceae</taxon>
        <taxon>Prorocentrales</taxon>
        <taxon>Prorocentraceae</taxon>
        <taxon>Prorocentrum</taxon>
    </lineage>
</organism>
<accession>A0ABN9W612</accession>
<dbReference type="SUPFAM" id="SSF54928">
    <property type="entry name" value="RNA-binding domain, RBD"/>
    <property type="match status" value="1"/>
</dbReference>
<comment type="caution">
    <text evidence="1">The sequence shown here is derived from an EMBL/GenBank/DDBJ whole genome shotgun (WGS) entry which is preliminary data.</text>
</comment>